<comment type="caution">
    <text evidence="1">The sequence shown here is derived from an EMBL/GenBank/DDBJ whole genome shotgun (WGS) entry which is preliminary data.</text>
</comment>
<protein>
    <submittedName>
        <fullName evidence="1">Uncharacterized protein</fullName>
    </submittedName>
</protein>
<organism evidence="1">
    <name type="scientific">marine sediment metagenome</name>
    <dbReference type="NCBI Taxonomy" id="412755"/>
    <lineage>
        <taxon>unclassified sequences</taxon>
        <taxon>metagenomes</taxon>
        <taxon>ecological metagenomes</taxon>
    </lineage>
</organism>
<accession>A0A0F9J4S5</accession>
<feature type="non-terminal residue" evidence="1">
    <location>
        <position position="20"/>
    </location>
</feature>
<dbReference type="EMBL" id="LAZR01018993">
    <property type="protein sequence ID" value="KKL94182.1"/>
    <property type="molecule type" value="Genomic_DNA"/>
</dbReference>
<gene>
    <name evidence="1" type="ORF">LCGC14_1867340</name>
</gene>
<name>A0A0F9J4S5_9ZZZZ</name>
<proteinExistence type="predicted"/>
<dbReference type="AlphaFoldDB" id="A0A0F9J4S5"/>
<sequence length="20" mass="2443">MYTKEELKVVEVMIIRVKAY</sequence>
<evidence type="ECO:0000313" key="1">
    <source>
        <dbReference type="EMBL" id="KKL94182.1"/>
    </source>
</evidence>
<reference evidence="1" key="1">
    <citation type="journal article" date="2015" name="Nature">
        <title>Complex archaea that bridge the gap between prokaryotes and eukaryotes.</title>
        <authorList>
            <person name="Spang A."/>
            <person name="Saw J.H."/>
            <person name="Jorgensen S.L."/>
            <person name="Zaremba-Niedzwiedzka K."/>
            <person name="Martijn J."/>
            <person name="Lind A.E."/>
            <person name="van Eijk R."/>
            <person name="Schleper C."/>
            <person name="Guy L."/>
            <person name="Ettema T.J."/>
        </authorList>
    </citation>
    <scope>NUCLEOTIDE SEQUENCE</scope>
</reference>